<reference evidence="24 25" key="1">
    <citation type="submission" date="2017-03" db="EMBL/GenBank/DDBJ databases">
        <authorList>
            <person name="Afonso C.L."/>
            <person name="Miller P.J."/>
            <person name="Scott M.A."/>
            <person name="Spackman E."/>
            <person name="Goraichik I."/>
            <person name="Dimitrov K.M."/>
            <person name="Suarez D.L."/>
            <person name="Swayne D.E."/>
        </authorList>
    </citation>
    <scope>NUCLEOTIDE SEQUENCE [LARGE SCALE GENOMIC DNA]</scope>
    <source>
        <strain evidence="24">PRJEB14757</strain>
    </source>
</reference>
<dbReference type="OrthoDB" id="9797097at2"/>
<evidence type="ECO:0000256" key="17">
    <source>
        <dbReference type="PROSITE-ProRule" id="PRU00169"/>
    </source>
</evidence>
<protein>
    <recommendedName>
        <fullName evidence="15">Sensory/regulatory protein RpfC</fullName>
        <ecNumber evidence="3">2.7.13.3</ecNumber>
    </recommendedName>
</protein>
<keyword evidence="6 24" id="KW-0808">Transferase</keyword>
<evidence type="ECO:0000256" key="3">
    <source>
        <dbReference type="ARBA" id="ARBA00012438"/>
    </source>
</evidence>
<dbReference type="Gene3D" id="3.40.50.2300">
    <property type="match status" value="2"/>
</dbReference>
<dbReference type="SUPFAM" id="SSF55785">
    <property type="entry name" value="PYP-like sensor domain (PAS domain)"/>
    <property type="match status" value="2"/>
</dbReference>
<dbReference type="InterPro" id="IPR001610">
    <property type="entry name" value="PAC"/>
</dbReference>
<keyword evidence="5 17" id="KW-0597">Phosphoprotein</keyword>
<feature type="domain" description="Response regulatory" evidence="20">
    <location>
        <begin position="824"/>
        <end position="942"/>
    </location>
</feature>
<dbReference type="SMART" id="SM00091">
    <property type="entry name" value="PAS"/>
    <property type="match status" value="2"/>
</dbReference>
<evidence type="ECO:0000259" key="19">
    <source>
        <dbReference type="PROSITE" id="PS50109"/>
    </source>
</evidence>
<dbReference type="CDD" id="cd00082">
    <property type="entry name" value="HisKA"/>
    <property type="match status" value="1"/>
</dbReference>
<dbReference type="Pfam" id="PF00072">
    <property type="entry name" value="Response_reg"/>
    <property type="match status" value="1"/>
</dbReference>
<dbReference type="PROSITE" id="PS50113">
    <property type="entry name" value="PAC"/>
    <property type="match status" value="2"/>
</dbReference>
<feature type="domain" description="PAS" evidence="21">
    <location>
        <begin position="282"/>
        <end position="328"/>
    </location>
</feature>
<dbReference type="SUPFAM" id="SSF47384">
    <property type="entry name" value="Homodimeric domain of signal transducing histidine kinase"/>
    <property type="match status" value="1"/>
</dbReference>
<keyword evidence="9 24" id="KW-0418">Kinase</keyword>
<evidence type="ECO:0000256" key="15">
    <source>
        <dbReference type="ARBA" id="ARBA00068150"/>
    </source>
</evidence>
<dbReference type="InterPro" id="IPR036097">
    <property type="entry name" value="HisK_dim/P_sf"/>
</dbReference>
<gene>
    <name evidence="24" type="ORF">MTBBW1_760019</name>
</gene>
<dbReference type="GO" id="GO:0005886">
    <property type="term" value="C:plasma membrane"/>
    <property type="evidence" value="ECO:0007669"/>
    <property type="project" value="UniProtKB-SubCell"/>
</dbReference>
<dbReference type="SMART" id="SM00388">
    <property type="entry name" value="HisKA"/>
    <property type="match status" value="1"/>
</dbReference>
<comment type="subunit">
    <text evidence="14">At low DSF concentrations, interacts with RpfF.</text>
</comment>
<feature type="region of interest" description="Disordered" evidence="18">
    <location>
        <begin position="1119"/>
        <end position="1156"/>
    </location>
</feature>
<evidence type="ECO:0000256" key="10">
    <source>
        <dbReference type="ARBA" id="ARBA00022840"/>
    </source>
</evidence>
<dbReference type="InterPro" id="IPR035965">
    <property type="entry name" value="PAS-like_dom_sf"/>
</dbReference>
<dbReference type="EC" id="2.7.13.3" evidence="3"/>
<evidence type="ECO:0000256" key="8">
    <source>
        <dbReference type="ARBA" id="ARBA00022741"/>
    </source>
</evidence>
<feature type="domain" description="PAC" evidence="22">
    <location>
        <begin position="353"/>
        <end position="407"/>
    </location>
</feature>
<feature type="modified residue" description="4-aspartylphosphate" evidence="17">
    <location>
        <position position="717"/>
    </location>
</feature>
<evidence type="ECO:0000256" key="5">
    <source>
        <dbReference type="ARBA" id="ARBA00022553"/>
    </source>
</evidence>
<evidence type="ECO:0000256" key="12">
    <source>
        <dbReference type="ARBA" id="ARBA00023012"/>
    </source>
</evidence>
<evidence type="ECO:0000256" key="7">
    <source>
        <dbReference type="ARBA" id="ARBA00022692"/>
    </source>
</evidence>
<dbReference type="RefSeq" id="WP_080802468.1">
    <property type="nucleotide sequence ID" value="NZ_LT828543.1"/>
</dbReference>
<organism evidence="24 25">
    <name type="scientific">Desulfamplus magnetovallimortis</name>
    <dbReference type="NCBI Taxonomy" id="1246637"/>
    <lineage>
        <taxon>Bacteria</taxon>
        <taxon>Pseudomonadati</taxon>
        <taxon>Thermodesulfobacteriota</taxon>
        <taxon>Desulfobacteria</taxon>
        <taxon>Desulfobacterales</taxon>
        <taxon>Desulfobacteraceae</taxon>
        <taxon>Desulfamplus</taxon>
    </lineage>
</organism>
<dbReference type="Gene3D" id="1.20.120.160">
    <property type="entry name" value="HPT domain"/>
    <property type="match status" value="1"/>
</dbReference>
<name>A0A1W1HJG9_9BACT</name>
<dbReference type="PROSITE" id="PS50112">
    <property type="entry name" value="PAS"/>
    <property type="match status" value="1"/>
</dbReference>
<keyword evidence="8" id="KW-0547">Nucleotide-binding</keyword>
<accession>A0A1W1HJG9</accession>
<dbReference type="SMART" id="SM00387">
    <property type="entry name" value="HATPase_c"/>
    <property type="match status" value="1"/>
</dbReference>
<keyword evidence="13" id="KW-0472">Membrane</keyword>
<comment type="catalytic activity">
    <reaction evidence="1">
        <text>ATP + protein L-histidine = ADP + protein N-phospho-L-histidine.</text>
        <dbReference type="EC" id="2.7.13.3"/>
    </reaction>
</comment>
<dbReference type="InterPro" id="IPR003661">
    <property type="entry name" value="HisK_dim/P_dom"/>
</dbReference>
<dbReference type="PRINTS" id="PR00344">
    <property type="entry name" value="BCTRLSENSOR"/>
</dbReference>
<keyword evidence="7" id="KW-0812">Transmembrane</keyword>
<evidence type="ECO:0000256" key="9">
    <source>
        <dbReference type="ARBA" id="ARBA00022777"/>
    </source>
</evidence>
<dbReference type="InterPro" id="IPR000700">
    <property type="entry name" value="PAS-assoc_C"/>
</dbReference>
<dbReference type="CDD" id="cd00130">
    <property type="entry name" value="PAS"/>
    <property type="match status" value="1"/>
</dbReference>
<keyword evidence="25" id="KW-1185">Reference proteome</keyword>
<proteinExistence type="predicted"/>
<evidence type="ECO:0000313" key="24">
    <source>
        <dbReference type="EMBL" id="SLM32555.1"/>
    </source>
</evidence>
<dbReference type="Pfam" id="PF00512">
    <property type="entry name" value="HisKA"/>
    <property type="match status" value="1"/>
</dbReference>
<dbReference type="InterPro" id="IPR036890">
    <property type="entry name" value="HATPase_C_sf"/>
</dbReference>
<dbReference type="Gene3D" id="3.30.565.10">
    <property type="entry name" value="Histidine kinase-like ATPase, C-terminal domain"/>
    <property type="match status" value="1"/>
</dbReference>
<dbReference type="InterPro" id="IPR011006">
    <property type="entry name" value="CheY-like_superfamily"/>
</dbReference>
<comment type="subcellular location">
    <subcellularLocation>
        <location evidence="2">Cell membrane</location>
        <topology evidence="2">Multi-pass membrane protein</topology>
    </subcellularLocation>
</comment>
<feature type="domain" description="Response regulatory" evidence="20">
    <location>
        <begin position="664"/>
        <end position="793"/>
    </location>
</feature>
<keyword evidence="12" id="KW-0902">Two-component regulatory system</keyword>
<dbReference type="GO" id="GO:0005524">
    <property type="term" value="F:ATP binding"/>
    <property type="evidence" value="ECO:0007669"/>
    <property type="project" value="UniProtKB-KW"/>
</dbReference>
<dbReference type="SUPFAM" id="SSF55874">
    <property type="entry name" value="ATPase domain of HSP90 chaperone/DNA topoisomerase II/histidine kinase"/>
    <property type="match status" value="1"/>
</dbReference>
<feature type="modified residue" description="4-aspartylphosphate" evidence="17">
    <location>
        <position position="873"/>
    </location>
</feature>
<evidence type="ECO:0000259" key="23">
    <source>
        <dbReference type="PROSITE" id="PS50894"/>
    </source>
</evidence>
<evidence type="ECO:0000259" key="22">
    <source>
        <dbReference type="PROSITE" id="PS50113"/>
    </source>
</evidence>
<keyword evidence="11" id="KW-1133">Transmembrane helix</keyword>
<dbReference type="PROSITE" id="PS50110">
    <property type="entry name" value="RESPONSE_REGULATORY"/>
    <property type="match status" value="2"/>
</dbReference>
<dbReference type="Pfam" id="PF01627">
    <property type="entry name" value="Hpt"/>
    <property type="match status" value="1"/>
</dbReference>
<dbReference type="CDD" id="cd17546">
    <property type="entry name" value="REC_hyHK_CKI1_RcsC-like"/>
    <property type="match status" value="1"/>
</dbReference>
<feature type="domain" description="HPt" evidence="23">
    <location>
        <begin position="1045"/>
        <end position="1143"/>
    </location>
</feature>
<feature type="compositionally biased region" description="Basic and acidic residues" evidence="18">
    <location>
        <begin position="1129"/>
        <end position="1144"/>
    </location>
</feature>
<dbReference type="InterPro" id="IPR004358">
    <property type="entry name" value="Sig_transdc_His_kin-like_C"/>
</dbReference>
<dbReference type="InterPro" id="IPR000014">
    <property type="entry name" value="PAS"/>
</dbReference>
<dbReference type="CDD" id="cd16922">
    <property type="entry name" value="HATPase_EvgS-ArcB-TorS-like"/>
    <property type="match status" value="1"/>
</dbReference>
<evidence type="ECO:0000256" key="18">
    <source>
        <dbReference type="SAM" id="MobiDB-lite"/>
    </source>
</evidence>
<dbReference type="SMART" id="SM00086">
    <property type="entry name" value="PAC"/>
    <property type="match status" value="2"/>
</dbReference>
<evidence type="ECO:0000256" key="2">
    <source>
        <dbReference type="ARBA" id="ARBA00004651"/>
    </source>
</evidence>
<dbReference type="Pfam" id="PF02518">
    <property type="entry name" value="HATPase_c"/>
    <property type="match status" value="1"/>
</dbReference>
<dbReference type="Pfam" id="PF13426">
    <property type="entry name" value="PAS_9"/>
    <property type="match status" value="2"/>
</dbReference>
<dbReference type="SMART" id="SM00448">
    <property type="entry name" value="REC"/>
    <property type="match status" value="1"/>
</dbReference>
<dbReference type="PROSITE" id="PS50894">
    <property type="entry name" value="HPT"/>
    <property type="match status" value="1"/>
</dbReference>
<dbReference type="PANTHER" id="PTHR45339">
    <property type="entry name" value="HYBRID SIGNAL TRANSDUCTION HISTIDINE KINASE J"/>
    <property type="match status" value="1"/>
</dbReference>
<dbReference type="SUPFAM" id="SSF52172">
    <property type="entry name" value="CheY-like"/>
    <property type="match status" value="2"/>
</dbReference>
<sequence>MNPSGYSTNRNKIKEEKNVEDVERENVLQKIFHNIMDTLSSHIAVIDSNCMIVAVNKAWKKFGDENGHICPRACVGQNYLEVCENAQGKGSQEASEVGNGLKEIMAGNLNTFSIEYPCHSDRENRWFRVTIKKLSAAGKMWAVIEHHNISEMKLAELNFKNSENKLNGIIKSIPDVMCMMDKDLNLIWTNGVARKIFGENIDGQKCFNSYGGKNNQCEKCIVQKTFSDNATHSSEYTHMDINGRERTFFCTSSVVSYDNAGNPSEVMEIMHDITDKKESEKQIKKLSLAVEYSPASVVITDINGTIEYVNAKFTQVTGYSFEEAIGQNPRILSSGRQTKAYYSHLWKTILGGKEWKGEFANHKKNGSLYCEAASISPIFSENGKIINFVAIKEDITARKKMIKKLKEARDKAESATRAKSDFLATMSHEIRTPMNAILGMSHLLMESNLNDTQHNYISIIQSSADALLSIINDILDISKIEAGKIDLEKIEFQFCTIIDKIFNVLKFTAKEKGLELIYDFDHPIPLLLSGDPTRVSQVIMNLVSNALKYTEKGHVIVSSTIQPHDNSHILLKISVKDSGIGITAEQIKMLFRPFTQVDSSTTRKYGGTGLGLAIVKRFANLMDGDVEVQSIPGKCSTFSVTMKLEKSPCSKIPSLPMENLAGLRALIVESGINSGKSLQKSLYALGIDSTLVSSYEETLNLIKKERASHPWNLILFDYKLSEVAGRNFLMSISGDNFPDKKHESAFLIMHDINDGDKATKNNPLFSGITNKHIDFLERPVTPLNLVRKLLRAVESRINIQNEPKMDKTSRAFSSSFNRDFGGVSVLIVDDDSINREIVSVLLQKTGITVYHALDGESAVAMVTEHCFDLILMDIEMPIMDGIEATLKIRCLDVPWASRVPIVALTGHVMMDIKQKCIESGMNDHLAKPLKPKKLKEMLLKWLPSSEALLQSSPNTNSEKSVNNFHDKGIDKLFHHKEAGKDSYDEGVGKDFHDEWLGKDVHDEELDKDFHGEGTENRLHEEKMVKSTGQEDLIVFKDGLRYLNNNMTLYRKMLGVFVESFSTMDKELFEMLDKKDIEGARQLMHKIKSSSAMIGARKLSHVSGELEQFFLKNKTIKSHKSSWSDSTSSPDHKKSERYSHNETKWTKSIPTPDHENHGEFLRSNINNIDSEKNIITKINYFNELLHKVLQASRQLKDSIDEQHDIDKSRKTDIIKECAPREIKNRIETLLDFVRKHQPGESRSILAEIKNSNDDFLFQKELEQIEIIIGQYRFKDAEKLIMILLERCREQ</sequence>
<dbReference type="InterPro" id="IPR005467">
    <property type="entry name" value="His_kinase_dom"/>
</dbReference>
<dbReference type="EMBL" id="FWEV01000321">
    <property type="protein sequence ID" value="SLM32555.1"/>
    <property type="molecule type" value="Genomic_DNA"/>
</dbReference>
<dbReference type="STRING" id="1246637.MTBBW1_760019"/>
<dbReference type="GO" id="GO:0000155">
    <property type="term" value="F:phosphorelay sensor kinase activity"/>
    <property type="evidence" value="ECO:0007669"/>
    <property type="project" value="InterPro"/>
</dbReference>
<dbReference type="InterPro" id="IPR001789">
    <property type="entry name" value="Sig_transdc_resp-reg_receiver"/>
</dbReference>
<evidence type="ECO:0000256" key="6">
    <source>
        <dbReference type="ARBA" id="ARBA00022679"/>
    </source>
</evidence>
<dbReference type="Proteomes" id="UP000191931">
    <property type="component" value="Unassembled WGS sequence"/>
</dbReference>
<evidence type="ECO:0000259" key="20">
    <source>
        <dbReference type="PROSITE" id="PS50110"/>
    </source>
</evidence>
<dbReference type="Gene3D" id="3.30.450.20">
    <property type="entry name" value="PAS domain"/>
    <property type="match status" value="3"/>
</dbReference>
<evidence type="ECO:0000256" key="4">
    <source>
        <dbReference type="ARBA" id="ARBA00022475"/>
    </source>
</evidence>
<feature type="domain" description="Histidine kinase" evidence="19">
    <location>
        <begin position="425"/>
        <end position="646"/>
    </location>
</feature>
<dbReference type="SUPFAM" id="SSF47226">
    <property type="entry name" value="Histidine-containing phosphotransfer domain, HPT domain"/>
    <property type="match status" value="1"/>
</dbReference>
<feature type="modified residue" description="Phosphohistidine" evidence="16">
    <location>
        <position position="1084"/>
    </location>
</feature>
<dbReference type="InterPro" id="IPR008207">
    <property type="entry name" value="Sig_transdc_His_kin_Hpt_dom"/>
</dbReference>
<evidence type="ECO:0000256" key="11">
    <source>
        <dbReference type="ARBA" id="ARBA00022989"/>
    </source>
</evidence>
<dbReference type="InterPro" id="IPR003594">
    <property type="entry name" value="HATPase_dom"/>
</dbReference>
<dbReference type="Gene3D" id="1.10.287.130">
    <property type="match status" value="1"/>
</dbReference>
<keyword evidence="4" id="KW-1003">Cell membrane</keyword>
<evidence type="ECO:0000256" key="16">
    <source>
        <dbReference type="PROSITE-ProRule" id="PRU00110"/>
    </source>
</evidence>
<feature type="domain" description="PAC" evidence="22">
    <location>
        <begin position="232"/>
        <end position="285"/>
    </location>
</feature>
<evidence type="ECO:0000259" key="21">
    <source>
        <dbReference type="PROSITE" id="PS50112"/>
    </source>
</evidence>
<keyword evidence="10" id="KW-0067">ATP-binding</keyword>
<evidence type="ECO:0000256" key="1">
    <source>
        <dbReference type="ARBA" id="ARBA00000085"/>
    </source>
</evidence>
<evidence type="ECO:0000313" key="25">
    <source>
        <dbReference type="Proteomes" id="UP000191931"/>
    </source>
</evidence>
<dbReference type="FunFam" id="3.30.565.10:FF:000010">
    <property type="entry name" value="Sensor histidine kinase RcsC"/>
    <property type="match status" value="1"/>
</dbReference>
<dbReference type="NCBIfam" id="TIGR00229">
    <property type="entry name" value="sensory_box"/>
    <property type="match status" value="2"/>
</dbReference>
<dbReference type="PANTHER" id="PTHR45339:SF1">
    <property type="entry name" value="HYBRID SIGNAL TRANSDUCTION HISTIDINE KINASE J"/>
    <property type="match status" value="1"/>
</dbReference>
<evidence type="ECO:0000256" key="14">
    <source>
        <dbReference type="ARBA" id="ARBA00064003"/>
    </source>
</evidence>
<dbReference type="FunFam" id="1.10.287.130:FF:000002">
    <property type="entry name" value="Two-component osmosensing histidine kinase"/>
    <property type="match status" value="1"/>
</dbReference>
<dbReference type="PROSITE" id="PS50109">
    <property type="entry name" value="HIS_KIN"/>
    <property type="match status" value="1"/>
</dbReference>
<evidence type="ECO:0000256" key="13">
    <source>
        <dbReference type="ARBA" id="ARBA00023136"/>
    </source>
</evidence>
<dbReference type="InterPro" id="IPR036641">
    <property type="entry name" value="HPT_dom_sf"/>
</dbReference>